<dbReference type="InterPro" id="IPR013520">
    <property type="entry name" value="Ribonucl_H"/>
</dbReference>
<evidence type="ECO:0000256" key="6">
    <source>
        <dbReference type="ARBA" id="ARBA00023242"/>
    </source>
</evidence>
<dbReference type="Gene3D" id="3.30.420.10">
    <property type="entry name" value="Ribonuclease H-like superfamily/Ribonuclease H"/>
    <property type="match status" value="1"/>
</dbReference>
<evidence type="ECO:0000313" key="8">
    <source>
        <dbReference type="EMBL" id="CAE1279127.1"/>
    </source>
</evidence>
<dbReference type="EC" id="3.1.-.-" evidence="8"/>
<dbReference type="CDD" id="cd06145">
    <property type="entry name" value="REX1_like"/>
    <property type="match status" value="1"/>
</dbReference>
<evidence type="ECO:0000256" key="5">
    <source>
        <dbReference type="ARBA" id="ARBA00022839"/>
    </source>
</evidence>
<evidence type="ECO:0000256" key="1">
    <source>
        <dbReference type="ARBA" id="ARBA00004123"/>
    </source>
</evidence>
<evidence type="ECO:0000256" key="4">
    <source>
        <dbReference type="ARBA" id="ARBA00022801"/>
    </source>
</evidence>
<dbReference type="OrthoDB" id="206335at2759"/>
<dbReference type="Proteomes" id="UP000597762">
    <property type="component" value="Unassembled WGS sequence"/>
</dbReference>
<organism evidence="8 9">
    <name type="scientific">Acanthosepion pharaonis</name>
    <name type="common">Pharaoh cuttlefish</name>
    <name type="synonym">Sepia pharaonis</name>
    <dbReference type="NCBI Taxonomy" id="158019"/>
    <lineage>
        <taxon>Eukaryota</taxon>
        <taxon>Metazoa</taxon>
        <taxon>Spiralia</taxon>
        <taxon>Lophotrochozoa</taxon>
        <taxon>Mollusca</taxon>
        <taxon>Cephalopoda</taxon>
        <taxon>Coleoidea</taxon>
        <taxon>Decapodiformes</taxon>
        <taxon>Sepiida</taxon>
        <taxon>Sepiina</taxon>
        <taxon>Sepiidae</taxon>
        <taxon>Acanthosepion</taxon>
    </lineage>
</organism>
<proteinExistence type="inferred from homology"/>
<comment type="subcellular location">
    <subcellularLocation>
        <location evidence="1">Nucleus</location>
    </subcellularLocation>
</comment>
<accession>A0A812CXI0</accession>
<evidence type="ECO:0000256" key="3">
    <source>
        <dbReference type="ARBA" id="ARBA00022722"/>
    </source>
</evidence>
<evidence type="ECO:0000313" key="9">
    <source>
        <dbReference type="Proteomes" id="UP000597762"/>
    </source>
</evidence>
<dbReference type="InterPro" id="IPR012337">
    <property type="entry name" value="RNaseH-like_sf"/>
</dbReference>
<comment type="similarity">
    <text evidence="2">Belongs to the REXO1/REXO3 family.</text>
</comment>
<dbReference type="EMBL" id="CAHIKZ030002009">
    <property type="protein sequence ID" value="CAE1279127.1"/>
    <property type="molecule type" value="Genomic_DNA"/>
</dbReference>
<dbReference type="PANTHER" id="PTHR12801:SF82">
    <property type="entry name" value="RNA EXONUCLEASE 5"/>
    <property type="match status" value="1"/>
</dbReference>
<dbReference type="InterPro" id="IPR047021">
    <property type="entry name" value="REXO1/3/4-like"/>
</dbReference>
<keyword evidence="6" id="KW-0539">Nucleus</keyword>
<dbReference type="FunFam" id="3.30.420.10:FF:000019">
    <property type="entry name" value="RNA exonuclease NEF-sp"/>
    <property type="match status" value="1"/>
</dbReference>
<comment type="caution">
    <text evidence="8">The sequence shown here is derived from an EMBL/GenBank/DDBJ whole genome shotgun (WGS) entry which is preliminary data.</text>
</comment>
<dbReference type="Pfam" id="PF00929">
    <property type="entry name" value="RNase_T"/>
    <property type="match status" value="1"/>
</dbReference>
<keyword evidence="5" id="KW-0269">Exonuclease</keyword>
<evidence type="ECO:0000259" key="7">
    <source>
        <dbReference type="SMART" id="SM00479"/>
    </source>
</evidence>
<dbReference type="GO" id="GO:0003676">
    <property type="term" value="F:nucleic acid binding"/>
    <property type="evidence" value="ECO:0007669"/>
    <property type="project" value="InterPro"/>
</dbReference>
<sequence length="648" mass="73599">MAYVASNILKSDSKKRKVEVIITKGLPDRKRSRIEAKCKRKAALLSLLRGKQVLEKEKEINEDDSVKNKKGKNNVLVNCLPDFMSGENKDSVVSNIKALAKMQQETLVHMKKRQGTPELLLKFPALDISETSTDLYSKSEVSPPLFLTDLQQLLLYATIGPAASFKPRWCQLKNSNKVSSTFLIVLKSVSLADFRKHKECFPNLIKHFKQAVEMISPTQFGNTAEEEFFRVPVSVNHLWKLGVTRSKGKQLMAQSLKKERDVHPVKYAGPDAFPRTLLLLNPLQLAQENYPLPVKTENDCYKEYVFSQDTYEKVTDQSPLFGLDCEMCKTADGKNSVTRVSLVNEKMETVYDTLVKPKYKIIDYVFQFSGITPKMMEPVTTTLQDVQHKIKSLLPKDAILCGQSLNFDLDSLKMFHPYVIDTSTIYNLSGFKNKKVGLKRLTSHFLGKEIQCGNQGHSSVEDASASIQLVLLKLKHSLEFGDLALYSGPLIDCDWKIPREISSESYAIHGNRKYFFNAGEKSIYRSFFEILTENEKKSLMIDREVVTHFYENEPMILESKTTDVEAVATAQKSLYNNDFTWLQLNGFHEILHTSPDTHGIKDCFCMLDSQVGKLLESMFSKMMVAVLLTGRNSDKYECENAMTLVKIT</sequence>
<name>A0A812CXI0_ACAPH</name>
<dbReference type="GO" id="GO:0004527">
    <property type="term" value="F:exonuclease activity"/>
    <property type="evidence" value="ECO:0007669"/>
    <property type="project" value="UniProtKB-KW"/>
</dbReference>
<feature type="domain" description="Exonuclease" evidence="7">
    <location>
        <begin position="319"/>
        <end position="479"/>
    </location>
</feature>
<dbReference type="InterPro" id="IPR036397">
    <property type="entry name" value="RNaseH_sf"/>
</dbReference>
<evidence type="ECO:0000256" key="2">
    <source>
        <dbReference type="ARBA" id="ARBA00006357"/>
    </source>
</evidence>
<dbReference type="SUPFAM" id="SSF53098">
    <property type="entry name" value="Ribonuclease H-like"/>
    <property type="match status" value="1"/>
</dbReference>
<reference evidence="8" key="1">
    <citation type="submission" date="2021-01" db="EMBL/GenBank/DDBJ databases">
        <authorList>
            <person name="Li R."/>
            <person name="Bekaert M."/>
        </authorList>
    </citation>
    <scope>NUCLEOTIDE SEQUENCE</scope>
    <source>
        <strain evidence="8">Farmed</strain>
    </source>
</reference>
<protein>
    <submittedName>
        <fullName evidence="8">REX1</fullName>
        <ecNumber evidence="8">3.1.-.-</ecNumber>
    </submittedName>
</protein>
<keyword evidence="9" id="KW-1185">Reference proteome</keyword>
<dbReference type="GO" id="GO:0005634">
    <property type="term" value="C:nucleus"/>
    <property type="evidence" value="ECO:0007669"/>
    <property type="project" value="UniProtKB-SubCell"/>
</dbReference>
<dbReference type="SMART" id="SM00479">
    <property type="entry name" value="EXOIII"/>
    <property type="match status" value="1"/>
</dbReference>
<dbReference type="AlphaFoldDB" id="A0A812CXI0"/>
<dbReference type="PANTHER" id="PTHR12801">
    <property type="entry name" value="RNA EXONUCLEASE REXO1 / RECO3 FAMILY MEMBER-RELATED"/>
    <property type="match status" value="1"/>
</dbReference>
<keyword evidence="3" id="KW-0540">Nuclease</keyword>
<gene>
    <name evidence="8" type="ORF">SPHA_41629</name>
</gene>
<keyword evidence="4 8" id="KW-0378">Hydrolase</keyword>
<dbReference type="InterPro" id="IPR034922">
    <property type="entry name" value="REX1-like_exo"/>
</dbReference>